<evidence type="ECO:0000256" key="9">
    <source>
        <dbReference type="ARBA" id="ARBA00022840"/>
    </source>
</evidence>
<comment type="subcellular location">
    <subcellularLocation>
        <location evidence="1">Cell membrane</location>
        <topology evidence="1">Single-pass membrane protein</topology>
    </subcellularLocation>
</comment>
<dbReference type="EMBL" id="JAMFTS010000002">
    <property type="protein sequence ID" value="KAJ4789406.1"/>
    <property type="molecule type" value="Genomic_DNA"/>
</dbReference>
<sequence>MSSSTQPSDSSSRGNENSIRSSTSSSTSNAKPPNASSSTPLTPPPQLQEPPTSTAVPSPNNLNLNLNPSSNMTAPPPQGKDNQIPPTSNSNSTPPPEQSQEILKPFPPPPPSQASNTASPSTPSIPSPPVTANSNPKPNPYSKVPPPAAIVSPTPPARQGEPVPSKNPSPLQITPITPSTPLPPNQPDTQINSPVIQLLPNQTPPAGLSPTQQTNVQTGLSGVKPPPPFSLSPTSTQYFPYSDPGYGGVRDNYHRNKIGITPILCMVIGVVSVVVAILYVVVRKKKKLEALMSHHDQHTKSDGVVYQQSYQYTGNPPADQYFGPPRISTSTQNFSGNQQGSNNARYQAGYYPGTPNNQTGSKSCFSYEEVMAMTGQFSRENLIGEGGFGCVYKGYMPDGKCVAVKELKDGSSQGEREFLAEVEIISRIHHRHLVSLVGYCIVEQNRMLVYEFVPNSTLEHHLHGKGLPVLDWGKRKKIAIGSARGLAYLHEDCHPRIIHRDIKSANILLDYAFEAQVADFGLAKFSNDTHTHVSTRIMGTFGYLAPEYASSGKLTDRSDVFSFGVVLLELITGRRPVDANKSLIEWARPLLLQALETRNIDELVDPRLGNDYNRDEMYRMIEAAAACVRHSAPKRPRMVQVLRALDNDGGHVMDLTNGVKVGQSTAFNPCQYPPSQIQRFQQMAFSIEGKSSEVDETPNKPLTRTMESKF</sequence>
<feature type="compositionally biased region" description="Low complexity" evidence="15">
    <location>
        <begin position="168"/>
        <end position="177"/>
    </location>
</feature>
<keyword evidence="10 16" id="KW-1133">Transmembrane helix</keyword>
<evidence type="ECO:0000313" key="19">
    <source>
        <dbReference type="Proteomes" id="UP001140206"/>
    </source>
</evidence>
<evidence type="ECO:0000259" key="17">
    <source>
        <dbReference type="PROSITE" id="PS50011"/>
    </source>
</evidence>
<keyword evidence="9 14" id="KW-0067">ATP-binding</keyword>
<comment type="caution">
    <text evidence="18">The sequence shown here is derived from an EMBL/GenBank/DDBJ whole genome shotgun (WGS) entry which is preliminary data.</text>
</comment>
<gene>
    <name evidence="18" type="ORF">LUZ62_040652</name>
</gene>
<dbReference type="Gene3D" id="3.30.200.20">
    <property type="entry name" value="Phosphorylase Kinase, domain 1"/>
    <property type="match status" value="1"/>
</dbReference>
<organism evidence="18 19">
    <name type="scientific">Rhynchospora pubera</name>
    <dbReference type="NCBI Taxonomy" id="906938"/>
    <lineage>
        <taxon>Eukaryota</taxon>
        <taxon>Viridiplantae</taxon>
        <taxon>Streptophyta</taxon>
        <taxon>Embryophyta</taxon>
        <taxon>Tracheophyta</taxon>
        <taxon>Spermatophyta</taxon>
        <taxon>Magnoliopsida</taxon>
        <taxon>Liliopsida</taxon>
        <taxon>Poales</taxon>
        <taxon>Cyperaceae</taxon>
        <taxon>Cyperoideae</taxon>
        <taxon>Rhynchosporeae</taxon>
        <taxon>Rhynchospora</taxon>
    </lineage>
</organism>
<evidence type="ECO:0000256" key="8">
    <source>
        <dbReference type="ARBA" id="ARBA00022777"/>
    </source>
</evidence>
<evidence type="ECO:0000256" key="1">
    <source>
        <dbReference type="ARBA" id="ARBA00004162"/>
    </source>
</evidence>
<dbReference type="Gene3D" id="1.10.510.10">
    <property type="entry name" value="Transferase(Phosphotransferase) domain 1"/>
    <property type="match status" value="1"/>
</dbReference>
<feature type="binding site" evidence="14">
    <location>
        <position position="405"/>
    </location>
    <ligand>
        <name>ATP</name>
        <dbReference type="ChEBI" id="CHEBI:30616"/>
    </ligand>
</feature>
<feature type="compositionally biased region" description="Low complexity" evidence="15">
    <location>
        <begin position="1"/>
        <end position="12"/>
    </location>
</feature>
<evidence type="ECO:0000256" key="16">
    <source>
        <dbReference type="SAM" id="Phobius"/>
    </source>
</evidence>
<keyword evidence="5" id="KW-0808">Transferase</keyword>
<evidence type="ECO:0000256" key="5">
    <source>
        <dbReference type="ARBA" id="ARBA00022679"/>
    </source>
</evidence>
<feature type="region of interest" description="Disordered" evidence="15">
    <location>
        <begin position="1"/>
        <end position="192"/>
    </location>
</feature>
<protein>
    <recommendedName>
        <fullName evidence="2">non-specific serine/threonine protein kinase</fullName>
        <ecNumber evidence="2">2.7.11.1</ecNumber>
    </recommendedName>
</protein>
<dbReference type="AlphaFoldDB" id="A0AAV8FE68"/>
<dbReference type="InterPro" id="IPR000719">
    <property type="entry name" value="Prot_kinase_dom"/>
</dbReference>
<dbReference type="FunFam" id="3.30.200.20:FF:000212">
    <property type="entry name" value="Proline-rich receptor-like protein kinase PERK8"/>
    <property type="match status" value="1"/>
</dbReference>
<dbReference type="GO" id="GO:0005524">
    <property type="term" value="F:ATP binding"/>
    <property type="evidence" value="ECO:0007669"/>
    <property type="project" value="UniProtKB-UniRule"/>
</dbReference>
<dbReference type="InterPro" id="IPR047117">
    <property type="entry name" value="PERK1-13-like"/>
</dbReference>
<dbReference type="GO" id="GO:0004674">
    <property type="term" value="F:protein serine/threonine kinase activity"/>
    <property type="evidence" value="ECO:0007669"/>
    <property type="project" value="UniProtKB-KW"/>
</dbReference>
<keyword evidence="3" id="KW-1003">Cell membrane</keyword>
<feature type="compositionally biased region" description="Pro residues" evidence="15">
    <location>
        <begin position="137"/>
        <end position="156"/>
    </location>
</feature>
<dbReference type="PROSITE" id="PS00107">
    <property type="entry name" value="PROTEIN_KINASE_ATP"/>
    <property type="match status" value="1"/>
</dbReference>
<dbReference type="PROSITE" id="PS00108">
    <property type="entry name" value="PROTEIN_KINASE_ST"/>
    <property type="match status" value="1"/>
</dbReference>
<dbReference type="InterPro" id="IPR017441">
    <property type="entry name" value="Protein_kinase_ATP_BS"/>
</dbReference>
<evidence type="ECO:0000256" key="2">
    <source>
        <dbReference type="ARBA" id="ARBA00012513"/>
    </source>
</evidence>
<keyword evidence="19" id="KW-1185">Reference proteome</keyword>
<dbReference type="SMART" id="SM00220">
    <property type="entry name" value="S_TKc"/>
    <property type="match status" value="1"/>
</dbReference>
<feature type="compositionally biased region" description="Low complexity" evidence="15">
    <location>
        <begin position="21"/>
        <end position="40"/>
    </location>
</feature>
<dbReference type="Pfam" id="PF00069">
    <property type="entry name" value="Pkinase"/>
    <property type="match status" value="1"/>
</dbReference>
<dbReference type="Proteomes" id="UP001140206">
    <property type="component" value="Chromosome 2"/>
</dbReference>
<keyword evidence="8 18" id="KW-0418">Kinase</keyword>
<evidence type="ECO:0000256" key="15">
    <source>
        <dbReference type="SAM" id="MobiDB-lite"/>
    </source>
</evidence>
<comment type="catalytic activity">
    <reaction evidence="13">
        <text>L-seryl-[protein] + ATP = O-phospho-L-seryl-[protein] + ADP + H(+)</text>
        <dbReference type="Rhea" id="RHEA:17989"/>
        <dbReference type="Rhea" id="RHEA-COMP:9863"/>
        <dbReference type="Rhea" id="RHEA-COMP:11604"/>
        <dbReference type="ChEBI" id="CHEBI:15378"/>
        <dbReference type="ChEBI" id="CHEBI:29999"/>
        <dbReference type="ChEBI" id="CHEBI:30616"/>
        <dbReference type="ChEBI" id="CHEBI:83421"/>
        <dbReference type="ChEBI" id="CHEBI:456216"/>
        <dbReference type="EC" id="2.7.11.1"/>
    </reaction>
</comment>
<evidence type="ECO:0000256" key="6">
    <source>
        <dbReference type="ARBA" id="ARBA00022692"/>
    </source>
</evidence>
<feature type="compositionally biased region" description="Low complexity" evidence="15">
    <location>
        <begin position="49"/>
        <end position="71"/>
    </location>
</feature>
<evidence type="ECO:0000256" key="14">
    <source>
        <dbReference type="PROSITE-ProRule" id="PRU10141"/>
    </source>
</evidence>
<keyword evidence="4" id="KW-0723">Serine/threonine-protein kinase</keyword>
<keyword evidence="6 16" id="KW-0812">Transmembrane</keyword>
<reference evidence="18" key="1">
    <citation type="submission" date="2022-08" db="EMBL/GenBank/DDBJ databases">
        <authorList>
            <person name="Marques A."/>
        </authorList>
    </citation>
    <scope>NUCLEOTIDE SEQUENCE</scope>
    <source>
        <strain evidence="18">RhyPub2mFocal</strain>
        <tissue evidence="18">Leaves</tissue>
    </source>
</reference>
<evidence type="ECO:0000313" key="18">
    <source>
        <dbReference type="EMBL" id="KAJ4789406.1"/>
    </source>
</evidence>
<feature type="domain" description="Protein kinase" evidence="17">
    <location>
        <begin position="377"/>
        <end position="654"/>
    </location>
</feature>
<dbReference type="FunFam" id="1.10.510.10:FF:000173">
    <property type="entry name" value="proline-rich receptor-like protein kinase PERK8"/>
    <property type="match status" value="1"/>
</dbReference>
<dbReference type="CDD" id="cd14066">
    <property type="entry name" value="STKc_IRAK"/>
    <property type="match status" value="1"/>
</dbReference>
<evidence type="ECO:0000256" key="3">
    <source>
        <dbReference type="ARBA" id="ARBA00022475"/>
    </source>
</evidence>
<dbReference type="PANTHER" id="PTHR47982">
    <property type="entry name" value="PROLINE-RICH RECEPTOR-LIKE PROTEIN KINASE PERK4"/>
    <property type="match status" value="1"/>
</dbReference>
<proteinExistence type="predicted"/>
<feature type="transmembrane region" description="Helical" evidence="16">
    <location>
        <begin position="260"/>
        <end position="282"/>
    </location>
</feature>
<evidence type="ECO:0000256" key="12">
    <source>
        <dbReference type="ARBA" id="ARBA00047899"/>
    </source>
</evidence>
<dbReference type="PROSITE" id="PS50011">
    <property type="entry name" value="PROTEIN_KINASE_DOM"/>
    <property type="match status" value="1"/>
</dbReference>
<dbReference type="InterPro" id="IPR011009">
    <property type="entry name" value="Kinase-like_dom_sf"/>
</dbReference>
<comment type="catalytic activity">
    <reaction evidence="12">
        <text>L-threonyl-[protein] + ATP = O-phospho-L-threonyl-[protein] + ADP + H(+)</text>
        <dbReference type="Rhea" id="RHEA:46608"/>
        <dbReference type="Rhea" id="RHEA-COMP:11060"/>
        <dbReference type="Rhea" id="RHEA-COMP:11605"/>
        <dbReference type="ChEBI" id="CHEBI:15378"/>
        <dbReference type="ChEBI" id="CHEBI:30013"/>
        <dbReference type="ChEBI" id="CHEBI:30616"/>
        <dbReference type="ChEBI" id="CHEBI:61977"/>
        <dbReference type="ChEBI" id="CHEBI:456216"/>
        <dbReference type="EC" id="2.7.11.1"/>
    </reaction>
</comment>
<dbReference type="GO" id="GO:0005886">
    <property type="term" value="C:plasma membrane"/>
    <property type="evidence" value="ECO:0007669"/>
    <property type="project" value="UniProtKB-SubCell"/>
</dbReference>
<accession>A0AAV8FE68</accession>
<evidence type="ECO:0000256" key="13">
    <source>
        <dbReference type="ARBA" id="ARBA00048679"/>
    </source>
</evidence>
<evidence type="ECO:0000256" key="11">
    <source>
        <dbReference type="ARBA" id="ARBA00023136"/>
    </source>
</evidence>
<dbReference type="InterPro" id="IPR008271">
    <property type="entry name" value="Ser/Thr_kinase_AS"/>
</dbReference>
<evidence type="ECO:0000256" key="7">
    <source>
        <dbReference type="ARBA" id="ARBA00022741"/>
    </source>
</evidence>
<keyword evidence="7 14" id="KW-0547">Nucleotide-binding</keyword>
<name>A0AAV8FE68_9POAL</name>
<dbReference type="SUPFAM" id="SSF56112">
    <property type="entry name" value="Protein kinase-like (PK-like)"/>
    <property type="match status" value="1"/>
</dbReference>
<dbReference type="EC" id="2.7.11.1" evidence="2"/>
<dbReference type="PANTHER" id="PTHR47982:SF44">
    <property type="entry name" value="PROLINE-RICH RECEPTOR-LIKE PROTEIN KINASE PERK13-RELATED"/>
    <property type="match status" value="1"/>
</dbReference>
<evidence type="ECO:0000256" key="4">
    <source>
        <dbReference type="ARBA" id="ARBA00022527"/>
    </source>
</evidence>
<feature type="region of interest" description="Disordered" evidence="15">
    <location>
        <begin position="690"/>
        <end position="710"/>
    </location>
</feature>
<evidence type="ECO:0000256" key="10">
    <source>
        <dbReference type="ARBA" id="ARBA00022989"/>
    </source>
</evidence>
<dbReference type="PRINTS" id="PR01217">
    <property type="entry name" value="PRICHEXTENSN"/>
</dbReference>
<keyword evidence="11 16" id="KW-0472">Membrane</keyword>
<feature type="compositionally biased region" description="Low complexity" evidence="15">
    <location>
        <begin position="113"/>
        <end position="122"/>
    </location>
</feature>